<dbReference type="InterPro" id="IPR009061">
    <property type="entry name" value="DNA-bd_dom_put_sf"/>
</dbReference>
<keyword evidence="7" id="KW-1185">Reference proteome</keyword>
<comment type="caution">
    <text evidence="6">The sequence shown here is derived from an EMBL/GenBank/DDBJ whole genome shotgun (WGS) entry which is preliminary data.</text>
</comment>
<evidence type="ECO:0000313" key="7">
    <source>
        <dbReference type="Proteomes" id="UP000682713"/>
    </source>
</evidence>
<keyword evidence="4" id="KW-0804">Transcription</keyword>
<dbReference type="PRINTS" id="PR00040">
    <property type="entry name" value="HTHMERR"/>
</dbReference>
<keyword evidence="3" id="KW-0238">DNA-binding</keyword>
<evidence type="ECO:0000256" key="2">
    <source>
        <dbReference type="ARBA" id="ARBA00023015"/>
    </source>
</evidence>
<dbReference type="EMBL" id="JAGYPJ010000001">
    <property type="protein sequence ID" value="MBS4202068.1"/>
    <property type="molecule type" value="Genomic_DNA"/>
</dbReference>
<feature type="domain" description="HTH merR-type" evidence="5">
    <location>
        <begin position="1"/>
        <end position="70"/>
    </location>
</feature>
<dbReference type="PANTHER" id="PTHR30204:SF69">
    <property type="entry name" value="MERR-FAMILY TRANSCRIPTIONAL REGULATOR"/>
    <property type="match status" value="1"/>
</dbReference>
<evidence type="ECO:0000256" key="3">
    <source>
        <dbReference type="ARBA" id="ARBA00023125"/>
    </source>
</evidence>
<sequence>MMTIKEFSQKSGLPPSTLRYYEANGLLVPNARLDNGYRVYTESQIEEARLINSLRQAGVSISHIVEFLSATASKREKLLHEWRREVATKLLSIQVANQFLNGFEMEKNRVHLINWETSVYIAWFSVKVPRGIMPFRHAIKEKLQKLQDMKINILSGSYVRVDDVIGGELIGDVGFIVMEKNAQKLYPLDENIKVEHYPATLFVSMEIAAEGRLSCKPIYHQIKKFGFEPNGKQLLRYMPDHNDSYLLMVPVVQIK</sequence>
<reference evidence="6 7" key="1">
    <citation type="submission" date="2021-05" db="EMBL/GenBank/DDBJ databases">
        <title>Novel Bacillus species.</title>
        <authorList>
            <person name="Liu G."/>
        </authorList>
    </citation>
    <scope>NUCLEOTIDE SEQUENCE [LARGE SCALE GENOMIC DNA]</scope>
    <source>
        <strain evidence="6 7">FJAT-49732</strain>
    </source>
</reference>
<dbReference type="Pfam" id="PF13411">
    <property type="entry name" value="MerR_1"/>
    <property type="match status" value="1"/>
</dbReference>
<dbReference type="InterPro" id="IPR000551">
    <property type="entry name" value="MerR-type_HTH_dom"/>
</dbReference>
<dbReference type="AlphaFoldDB" id="A0A942YM17"/>
<name>A0A942YM17_9BACI</name>
<evidence type="ECO:0000313" key="6">
    <source>
        <dbReference type="EMBL" id="MBS4202068.1"/>
    </source>
</evidence>
<dbReference type="PANTHER" id="PTHR30204">
    <property type="entry name" value="REDOX-CYCLING DRUG-SENSING TRANSCRIPTIONAL ACTIVATOR SOXR"/>
    <property type="match status" value="1"/>
</dbReference>
<gene>
    <name evidence="6" type="ORF">KHA93_20885</name>
</gene>
<dbReference type="Gene3D" id="1.10.1660.10">
    <property type="match status" value="1"/>
</dbReference>
<evidence type="ECO:0000256" key="1">
    <source>
        <dbReference type="ARBA" id="ARBA00022491"/>
    </source>
</evidence>
<dbReference type="SUPFAM" id="SSF46955">
    <property type="entry name" value="Putative DNA-binding domain"/>
    <property type="match status" value="1"/>
</dbReference>
<evidence type="ECO:0000259" key="5">
    <source>
        <dbReference type="PROSITE" id="PS50937"/>
    </source>
</evidence>
<dbReference type="PROSITE" id="PS50937">
    <property type="entry name" value="HTH_MERR_2"/>
    <property type="match status" value="1"/>
</dbReference>
<organism evidence="6 7">
    <name type="scientific">Lederbergia citrisecunda</name>
    <dbReference type="NCBI Taxonomy" id="2833583"/>
    <lineage>
        <taxon>Bacteria</taxon>
        <taxon>Bacillati</taxon>
        <taxon>Bacillota</taxon>
        <taxon>Bacilli</taxon>
        <taxon>Bacillales</taxon>
        <taxon>Bacillaceae</taxon>
        <taxon>Lederbergia</taxon>
    </lineage>
</organism>
<evidence type="ECO:0000256" key="4">
    <source>
        <dbReference type="ARBA" id="ARBA00023163"/>
    </source>
</evidence>
<dbReference type="Proteomes" id="UP000682713">
    <property type="component" value="Unassembled WGS sequence"/>
</dbReference>
<protein>
    <submittedName>
        <fullName evidence="6">MerR family transcriptional regulator</fullName>
    </submittedName>
</protein>
<dbReference type="InterPro" id="IPR047057">
    <property type="entry name" value="MerR_fam"/>
</dbReference>
<dbReference type="GO" id="GO:0003677">
    <property type="term" value="F:DNA binding"/>
    <property type="evidence" value="ECO:0007669"/>
    <property type="project" value="UniProtKB-KW"/>
</dbReference>
<dbReference type="SMART" id="SM00422">
    <property type="entry name" value="HTH_MERR"/>
    <property type="match status" value="1"/>
</dbReference>
<accession>A0A942YM17</accession>
<proteinExistence type="predicted"/>
<keyword evidence="1" id="KW-0678">Repressor</keyword>
<dbReference type="GO" id="GO:0003700">
    <property type="term" value="F:DNA-binding transcription factor activity"/>
    <property type="evidence" value="ECO:0007669"/>
    <property type="project" value="InterPro"/>
</dbReference>
<keyword evidence="2" id="KW-0805">Transcription regulation</keyword>